<dbReference type="Proteomes" id="UP000075243">
    <property type="component" value="Chromosome 1"/>
</dbReference>
<evidence type="ECO:0000313" key="2">
    <source>
        <dbReference type="Proteomes" id="UP000075243"/>
    </source>
</evidence>
<accession>A0A151U8V4</accession>
<proteinExistence type="predicted"/>
<keyword evidence="2" id="KW-1185">Reference proteome</keyword>
<dbReference type="PANTHER" id="PTHR33116:SF86">
    <property type="entry name" value="REVERSE TRANSCRIPTASE DOMAIN-CONTAINING PROTEIN"/>
    <property type="match status" value="1"/>
</dbReference>
<evidence type="ECO:0000313" key="1">
    <source>
        <dbReference type="EMBL" id="KYP75766.1"/>
    </source>
</evidence>
<dbReference type="Gramene" id="C.cajan_19402.t">
    <property type="protein sequence ID" value="C.cajan_19402.t.cds1"/>
    <property type="gene ID" value="C.cajan_19402"/>
</dbReference>
<dbReference type="OMA" id="CDAIDIR"/>
<dbReference type="AlphaFoldDB" id="A0A151U8V4"/>
<dbReference type="PANTHER" id="PTHR33116">
    <property type="entry name" value="REVERSE TRANSCRIPTASE ZINC-BINDING DOMAIN-CONTAINING PROTEIN-RELATED-RELATED"/>
    <property type="match status" value="1"/>
</dbReference>
<protein>
    <submittedName>
        <fullName evidence="1">Ribonuclease H protein At1g65750</fullName>
    </submittedName>
</protein>
<organism evidence="1 2">
    <name type="scientific">Cajanus cajan</name>
    <name type="common">Pigeon pea</name>
    <name type="synonym">Cajanus indicus</name>
    <dbReference type="NCBI Taxonomy" id="3821"/>
    <lineage>
        <taxon>Eukaryota</taxon>
        <taxon>Viridiplantae</taxon>
        <taxon>Streptophyta</taxon>
        <taxon>Embryophyta</taxon>
        <taxon>Tracheophyta</taxon>
        <taxon>Spermatophyta</taxon>
        <taxon>Magnoliopsida</taxon>
        <taxon>eudicotyledons</taxon>
        <taxon>Gunneridae</taxon>
        <taxon>Pentapetalae</taxon>
        <taxon>rosids</taxon>
        <taxon>fabids</taxon>
        <taxon>Fabales</taxon>
        <taxon>Fabaceae</taxon>
        <taxon>Papilionoideae</taxon>
        <taxon>50 kb inversion clade</taxon>
        <taxon>NPAAA clade</taxon>
        <taxon>indigoferoid/millettioid clade</taxon>
        <taxon>Phaseoleae</taxon>
        <taxon>Cajanus</taxon>
    </lineage>
</organism>
<name>A0A151U8V4_CAJCA</name>
<reference evidence="1 2" key="1">
    <citation type="journal article" date="2012" name="Nat. Biotechnol.">
        <title>Draft genome sequence of pigeonpea (Cajanus cajan), an orphan legume crop of resource-poor farmers.</title>
        <authorList>
            <person name="Varshney R.K."/>
            <person name="Chen W."/>
            <person name="Li Y."/>
            <person name="Bharti A.K."/>
            <person name="Saxena R.K."/>
            <person name="Schlueter J.A."/>
            <person name="Donoghue M.T."/>
            <person name="Azam S."/>
            <person name="Fan G."/>
            <person name="Whaley A.M."/>
            <person name="Farmer A.D."/>
            <person name="Sheridan J."/>
            <person name="Iwata A."/>
            <person name="Tuteja R."/>
            <person name="Penmetsa R.V."/>
            <person name="Wu W."/>
            <person name="Upadhyaya H.D."/>
            <person name="Yang S.P."/>
            <person name="Shah T."/>
            <person name="Saxena K.B."/>
            <person name="Michael T."/>
            <person name="McCombie W.R."/>
            <person name="Yang B."/>
            <person name="Zhang G."/>
            <person name="Yang H."/>
            <person name="Wang J."/>
            <person name="Spillane C."/>
            <person name="Cook D.R."/>
            <person name="May G.D."/>
            <person name="Xu X."/>
            <person name="Jackson S.A."/>
        </authorList>
    </citation>
    <scope>NUCLEOTIDE SEQUENCE [LARGE SCALE GENOMIC DNA]</scope>
    <source>
        <strain evidence="2">cv. Asha</strain>
    </source>
</reference>
<sequence length="97" mass="11223">YLGFPLISNRVKKSKFAFLIDKINSKLDGWKTNLLNRVGRVTLAKKEKLTVIPTYTMQNIWLPDGVCDAIDIRVQSFIWGKPCCHWVGWDEIVKSKQ</sequence>
<gene>
    <name evidence="1" type="ORF">KK1_019967</name>
</gene>
<dbReference type="EMBL" id="CM003603">
    <property type="protein sequence ID" value="KYP75766.1"/>
    <property type="molecule type" value="Genomic_DNA"/>
</dbReference>
<feature type="non-terminal residue" evidence="1">
    <location>
        <position position="1"/>
    </location>
</feature>